<reference evidence="2" key="1">
    <citation type="submission" date="2019-09" db="EMBL/GenBank/DDBJ databases">
        <title>Mumia zhuanghuii sp. nov. isolated from the intestinal contents of plateau pika (Ochotona curzoniae) in the Qinghai-Tibet plateau of China.</title>
        <authorList>
            <person name="Tian Z."/>
        </authorList>
    </citation>
    <scope>NUCLEOTIDE SEQUENCE [LARGE SCALE GENOMIC DNA]</scope>
    <source>
        <strain evidence="2">L-033</strain>
    </source>
</reference>
<dbReference type="Proteomes" id="UP000326838">
    <property type="component" value="Unassembled WGS sequence"/>
</dbReference>
<dbReference type="EMBL" id="VYUY01000006">
    <property type="protein sequence ID" value="KAA9134841.1"/>
    <property type="molecule type" value="Genomic_DNA"/>
</dbReference>
<gene>
    <name evidence="1" type="ORF">F6B40_03850</name>
</gene>
<sequence>MTHLQAVDASTVNLAAWRQLLDGWEPAGSTSHGPSYRHPGQTTGVTADLRDDGAGGLCLRMYVDYAGMESGYGYTLEQARQHLAPTPRERAAIADADLEHELQRLRVRRDARRLLDAEEGAAADLPTPTRLDAFLAVNDPDPEYRIDGLLPTGGNALLAAQHKAGKSTLVANLLRAVADGATFLERHTTRPATVTLVDNELDPRTLRRWLVDQTIDTTGAVSVVSLRGRVGSFDILNDQVRARWAAQLRGTDVLVFDCLRPALDALGLDENHDAGRFLIALDALKAEAGIDELIVVHHMGHGGERSRGDSRILDWPDAIWKILREKPDDPDSPRYFSAFGRDVDVHETRLEFDAATRRLRAEGNSRRMAAIDYACEAVVALLAEQGPQQGLTQHAIESALKESGIPRSDIREALHLLQKRGRTIVVPAARNAKLHMLLPQLASSPQLAASSPASTPTTSPPPL</sequence>
<dbReference type="InterPro" id="IPR027417">
    <property type="entry name" value="P-loop_NTPase"/>
</dbReference>
<evidence type="ECO:0000313" key="2">
    <source>
        <dbReference type="Proteomes" id="UP000326838"/>
    </source>
</evidence>
<dbReference type="SUPFAM" id="SSF52540">
    <property type="entry name" value="P-loop containing nucleoside triphosphate hydrolases"/>
    <property type="match status" value="1"/>
</dbReference>
<dbReference type="AlphaFoldDB" id="A0A5N0TJX0"/>
<dbReference type="Gene3D" id="3.40.50.300">
    <property type="entry name" value="P-loop containing nucleotide triphosphate hydrolases"/>
    <property type="match status" value="1"/>
</dbReference>
<dbReference type="RefSeq" id="WP_150892197.1">
    <property type="nucleotide sequence ID" value="NZ_VYUY01000006.1"/>
</dbReference>
<organism evidence="1 2">
    <name type="scientific">Microbacterium caowuchunii</name>
    <dbReference type="NCBI Taxonomy" id="2614638"/>
    <lineage>
        <taxon>Bacteria</taxon>
        <taxon>Bacillati</taxon>
        <taxon>Actinomycetota</taxon>
        <taxon>Actinomycetes</taxon>
        <taxon>Micrococcales</taxon>
        <taxon>Microbacteriaceae</taxon>
        <taxon>Microbacterium</taxon>
    </lineage>
</organism>
<comment type="caution">
    <text evidence="1">The sequence shown here is derived from an EMBL/GenBank/DDBJ whole genome shotgun (WGS) entry which is preliminary data.</text>
</comment>
<keyword evidence="2" id="KW-1185">Reference proteome</keyword>
<proteinExistence type="predicted"/>
<protein>
    <submittedName>
        <fullName evidence="1">AAA family ATPase</fullName>
    </submittedName>
</protein>
<accession>A0A5N0TJX0</accession>
<evidence type="ECO:0000313" key="1">
    <source>
        <dbReference type="EMBL" id="KAA9134841.1"/>
    </source>
</evidence>
<dbReference type="Pfam" id="PF13481">
    <property type="entry name" value="AAA_25"/>
    <property type="match status" value="1"/>
</dbReference>
<name>A0A5N0TJX0_9MICO</name>